<comment type="caution">
    <text evidence="1">The sequence shown here is derived from an EMBL/GenBank/DDBJ whole genome shotgun (WGS) entry which is preliminary data.</text>
</comment>
<gene>
    <name evidence="1" type="ORF">HK44_016020</name>
</gene>
<dbReference type="EMBL" id="AFOY02000002">
    <property type="protein sequence ID" value="EXF96620.1"/>
    <property type="molecule type" value="Genomic_DNA"/>
</dbReference>
<organism evidence="1 2">
    <name type="scientific">Pseudomonas fluorescens HK44</name>
    <dbReference type="NCBI Taxonomy" id="1042209"/>
    <lineage>
        <taxon>Bacteria</taxon>
        <taxon>Pseudomonadati</taxon>
        <taxon>Pseudomonadota</taxon>
        <taxon>Gammaproteobacteria</taxon>
        <taxon>Pseudomonadales</taxon>
        <taxon>Pseudomonadaceae</taxon>
        <taxon>Pseudomonas</taxon>
    </lineage>
</organism>
<dbReference type="Proteomes" id="UP000022611">
    <property type="component" value="Unassembled WGS sequence"/>
</dbReference>
<accession>A0A010SV51</accession>
<name>A0A010SV51_PSEFL</name>
<dbReference type="AlphaFoldDB" id="A0A010SV51"/>
<sequence>MYFGKELDAQTTESYLQLASSAFIIDDCALDD</sequence>
<protein>
    <submittedName>
        <fullName evidence="1">Uncharacterized protein</fullName>
    </submittedName>
</protein>
<evidence type="ECO:0000313" key="2">
    <source>
        <dbReference type="Proteomes" id="UP000022611"/>
    </source>
</evidence>
<dbReference type="HOGENOM" id="CLU_3390910_0_0_6"/>
<proteinExistence type="predicted"/>
<dbReference type="PATRIC" id="fig|1042209.11.peg.348"/>
<reference evidence="1 2" key="1">
    <citation type="journal article" date="2011" name="J. Bacteriol.">
        <title>Draft genome sequence of the polycyclic aromatic hydrocarbon-degrading, genetically engineered bioluminescent bioreporter Pseudomonas fluorescens HK44.</title>
        <authorList>
            <person name="Chauhan A."/>
            <person name="Layton A.C."/>
            <person name="Williams D.E."/>
            <person name="Smartt A.E."/>
            <person name="Ripp S."/>
            <person name="Karpinets T.V."/>
            <person name="Brown S.D."/>
            <person name="Sayler G.S."/>
        </authorList>
    </citation>
    <scope>NUCLEOTIDE SEQUENCE [LARGE SCALE GENOMIC DNA]</scope>
    <source>
        <strain evidence="1 2">HK44</strain>
    </source>
</reference>
<evidence type="ECO:0000313" key="1">
    <source>
        <dbReference type="EMBL" id="EXF96620.1"/>
    </source>
</evidence>